<dbReference type="PANTHER" id="PTHR38115:SF1">
    <property type="entry name" value="LIPOCALIN-LIKE DOMAIN-CONTAINING PROTEIN"/>
    <property type="match status" value="1"/>
</dbReference>
<dbReference type="OrthoDB" id="425354at2759"/>
<gene>
    <name evidence="1" type="ORF">FISHEDRAFT_43316</name>
</gene>
<proteinExistence type="predicted"/>
<reference evidence="1 2" key="1">
    <citation type="journal article" date="2015" name="Fungal Genet. Biol.">
        <title>Evolution of novel wood decay mechanisms in Agaricales revealed by the genome sequences of Fistulina hepatica and Cylindrobasidium torrendii.</title>
        <authorList>
            <person name="Floudas D."/>
            <person name="Held B.W."/>
            <person name="Riley R."/>
            <person name="Nagy L.G."/>
            <person name="Koehler G."/>
            <person name="Ransdell A.S."/>
            <person name="Younus H."/>
            <person name="Chow J."/>
            <person name="Chiniquy J."/>
            <person name="Lipzen A."/>
            <person name="Tritt A."/>
            <person name="Sun H."/>
            <person name="Haridas S."/>
            <person name="LaButti K."/>
            <person name="Ohm R.A."/>
            <person name="Kues U."/>
            <person name="Blanchette R.A."/>
            <person name="Grigoriev I.V."/>
            <person name="Minto R.E."/>
            <person name="Hibbett D.S."/>
        </authorList>
    </citation>
    <scope>NUCLEOTIDE SEQUENCE [LARGE SCALE GENOMIC DNA]</scope>
    <source>
        <strain evidence="1 2">ATCC 64428</strain>
    </source>
</reference>
<name>A0A0D7AEX2_9AGAR</name>
<dbReference type="EMBL" id="KN881833">
    <property type="protein sequence ID" value="KIY48421.1"/>
    <property type="molecule type" value="Genomic_DNA"/>
</dbReference>
<dbReference type="AlphaFoldDB" id="A0A0D7AEX2"/>
<dbReference type="PANTHER" id="PTHR38115">
    <property type="entry name" value="LIPOCALIN-LIKE DOMAIN-CONTAINING PROTEIN"/>
    <property type="match status" value="1"/>
</dbReference>
<dbReference type="Proteomes" id="UP000054144">
    <property type="component" value="Unassembled WGS sequence"/>
</dbReference>
<evidence type="ECO:0000313" key="1">
    <source>
        <dbReference type="EMBL" id="KIY48421.1"/>
    </source>
</evidence>
<protein>
    <submittedName>
        <fullName evidence="1">Uncharacterized protein</fullName>
    </submittedName>
</protein>
<evidence type="ECO:0000313" key="2">
    <source>
        <dbReference type="Proteomes" id="UP000054144"/>
    </source>
</evidence>
<keyword evidence="2" id="KW-1185">Reference proteome</keyword>
<organism evidence="1 2">
    <name type="scientific">Fistulina hepatica ATCC 64428</name>
    <dbReference type="NCBI Taxonomy" id="1128425"/>
    <lineage>
        <taxon>Eukaryota</taxon>
        <taxon>Fungi</taxon>
        <taxon>Dikarya</taxon>
        <taxon>Basidiomycota</taxon>
        <taxon>Agaricomycotina</taxon>
        <taxon>Agaricomycetes</taxon>
        <taxon>Agaricomycetidae</taxon>
        <taxon>Agaricales</taxon>
        <taxon>Fistulinaceae</taxon>
        <taxon>Fistulina</taxon>
    </lineage>
</organism>
<dbReference type="InterPro" id="IPR053037">
    <property type="entry name" value="Pericyclase_pydY-like"/>
</dbReference>
<sequence length="200" mass="22410">MALPADLTTLNFSGKYVLSKALSDSTDEMLRLQGINMIKRTLIGAATITLHLKHFKDDQGVEHIHIAQMIQGGVQGPSEIRALNWEEQEDDNMVYGTIVGRARRVTPDEIDASYLKEGFTPDTLENGLIHTYTASDLDMGGVSTWSADMTWGIEVIGGERRYVRHVKLVGTNGEDHEARMVYDYSMLTFLVSIWYPDCLL</sequence>
<accession>A0A0D7AEX2</accession>